<feature type="transmembrane region" description="Helical" evidence="8">
    <location>
        <begin position="320"/>
        <end position="339"/>
    </location>
</feature>
<feature type="domain" description="Major facilitator superfamily (MFS) profile" evidence="9">
    <location>
        <begin position="27"/>
        <end position="521"/>
    </location>
</feature>
<feature type="transmembrane region" description="Helical" evidence="8">
    <location>
        <begin position="150"/>
        <end position="168"/>
    </location>
</feature>
<evidence type="ECO:0000256" key="7">
    <source>
        <dbReference type="ARBA" id="ARBA00023136"/>
    </source>
</evidence>
<dbReference type="Proteomes" id="UP000269019">
    <property type="component" value="Chromosome"/>
</dbReference>
<dbReference type="Pfam" id="PF07690">
    <property type="entry name" value="MFS_1"/>
    <property type="match status" value="1"/>
</dbReference>
<feature type="transmembrane region" description="Helical" evidence="8">
    <location>
        <begin position="498"/>
        <end position="516"/>
    </location>
</feature>
<evidence type="ECO:0000256" key="2">
    <source>
        <dbReference type="ARBA" id="ARBA00007520"/>
    </source>
</evidence>
<dbReference type="InterPro" id="IPR011701">
    <property type="entry name" value="MFS"/>
</dbReference>
<protein>
    <submittedName>
        <fullName evidence="10">Multidrug resistance protein 3</fullName>
    </submittedName>
</protein>
<dbReference type="GO" id="GO:0022857">
    <property type="term" value="F:transmembrane transporter activity"/>
    <property type="evidence" value="ECO:0007669"/>
    <property type="project" value="InterPro"/>
</dbReference>
<dbReference type="PANTHER" id="PTHR23501:SF197">
    <property type="entry name" value="COMD"/>
    <property type="match status" value="1"/>
</dbReference>
<evidence type="ECO:0000256" key="4">
    <source>
        <dbReference type="ARBA" id="ARBA00022475"/>
    </source>
</evidence>
<keyword evidence="4" id="KW-1003">Cell membrane</keyword>
<feature type="transmembrane region" description="Helical" evidence="8">
    <location>
        <begin position="180"/>
        <end position="200"/>
    </location>
</feature>
<dbReference type="CDD" id="cd17502">
    <property type="entry name" value="MFS_Azr1_MDR_like"/>
    <property type="match status" value="1"/>
</dbReference>
<name>A0A3G6J5G1_9CORY</name>
<feature type="transmembrane region" description="Helical" evidence="8">
    <location>
        <begin position="238"/>
        <end position="260"/>
    </location>
</feature>
<feature type="transmembrane region" description="Helical" evidence="8">
    <location>
        <begin position="92"/>
        <end position="111"/>
    </location>
</feature>
<dbReference type="GO" id="GO:0005886">
    <property type="term" value="C:plasma membrane"/>
    <property type="evidence" value="ECO:0007669"/>
    <property type="project" value="UniProtKB-SubCell"/>
</dbReference>
<evidence type="ECO:0000256" key="3">
    <source>
        <dbReference type="ARBA" id="ARBA00022448"/>
    </source>
</evidence>
<feature type="transmembrane region" description="Helical" evidence="8">
    <location>
        <begin position="377"/>
        <end position="396"/>
    </location>
</feature>
<accession>A0A3G6J5G1</accession>
<proteinExistence type="inferred from homology"/>
<dbReference type="Gene3D" id="1.20.1250.20">
    <property type="entry name" value="MFS general substrate transporter like domains"/>
    <property type="match status" value="1"/>
</dbReference>
<dbReference type="SUPFAM" id="SSF103473">
    <property type="entry name" value="MFS general substrate transporter"/>
    <property type="match status" value="1"/>
</dbReference>
<keyword evidence="5 8" id="KW-0812">Transmembrane</keyword>
<dbReference type="OrthoDB" id="7375466at2"/>
<feature type="transmembrane region" description="Helical" evidence="8">
    <location>
        <begin position="280"/>
        <end position="300"/>
    </location>
</feature>
<dbReference type="AlphaFoldDB" id="A0A3G6J5G1"/>
<organism evidence="10 11">
    <name type="scientific">Corynebacterium choanae</name>
    <dbReference type="NCBI Taxonomy" id="1862358"/>
    <lineage>
        <taxon>Bacteria</taxon>
        <taxon>Bacillati</taxon>
        <taxon>Actinomycetota</taxon>
        <taxon>Actinomycetes</taxon>
        <taxon>Mycobacteriales</taxon>
        <taxon>Corynebacteriaceae</taxon>
        <taxon>Corynebacterium</taxon>
    </lineage>
</organism>
<feature type="transmembrane region" description="Helical" evidence="8">
    <location>
        <begin position="117"/>
        <end position="138"/>
    </location>
</feature>
<feature type="transmembrane region" description="Helical" evidence="8">
    <location>
        <begin position="417"/>
        <end position="435"/>
    </location>
</feature>
<dbReference type="InterPro" id="IPR020846">
    <property type="entry name" value="MFS_dom"/>
</dbReference>
<dbReference type="PROSITE" id="PS50850">
    <property type="entry name" value="MFS"/>
    <property type="match status" value="1"/>
</dbReference>
<evidence type="ECO:0000256" key="5">
    <source>
        <dbReference type="ARBA" id="ARBA00022692"/>
    </source>
</evidence>
<dbReference type="EMBL" id="CP033896">
    <property type="protein sequence ID" value="AZA13169.1"/>
    <property type="molecule type" value="Genomic_DNA"/>
</dbReference>
<feature type="transmembrane region" description="Helical" evidence="8">
    <location>
        <begin position="24"/>
        <end position="49"/>
    </location>
</feature>
<dbReference type="FunFam" id="1.20.1720.10:FF:000004">
    <property type="entry name" value="EmrB/QacA family drug resistance transporter"/>
    <property type="match status" value="1"/>
</dbReference>
<dbReference type="KEGG" id="ccho:CCHOA_03800"/>
<keyword evidence="7 8" id="KW-0472">Membrane</keyword>
<dbReference type="PRINTS" id="PR01036">
    <property type="entry name" value="TCRTETB"/>
</dbReference>
<evidence type="ECO:0000259" key="9">
    <source>
        <dbReference type="PROSITE" id="PS50850"/>
    </source>
</evidence>
<dbReference type="InterPro" id="IPR004638">
    <property type="entry name" value="EmrB-like"/>
</dbReference>
<evidence type="ECO:0000313" key="11">
    <source>
        <dbReference type="Proteomes" id="UP000269019"/>
    </source>
</evidence>
<gene>
    <name evidence="10" type="primary">bmr1</name>
    <name evidence="10" type="ORF">CCHOA_03800</name>
</gene>
<evidence type="ECO:0000256" key="1">
    <source>
        <dbReference type="ARBA" id="ARBA00004651"/>
    </source>
</evidence>
<keyword evidence="3" id="KW-0813">Transport</keyword>
<dbReference type="InterPro" id="IPR036259">
    <property type="entry name" value="MFS_trans_sf"/>
</dbReference>
<dbReference type="NCBIfam" id="TIGR00711">
    <property type="entry name" value="efflux_EmrB"/>
    <property type="match status" value="1"/>
</dbReference>
<feature type="transmembrane region" description="Helical" evidence="8">
    <location>
        <begin position="212"/>
        <end position="232"/>
    </location>
</feature>
<dbReference type="Gene3D" id="1.20.1720.10">
    <property type="entry name" value="Multidrug resistance protein D"/>
    <property type="match status" value="1"/>
</dbReference>
<evidence type="ECO:0000256" key="6">
    <source>
        <dbReference type="ARBA" id="ARBA00022989"/>
    </source>
</evidence>
<feature type="transmembrane region" description="Helical" evidence="8">
    <location>
        <begin position="61"/>
        <end position="80"/>
    </location>
</feature>
<dbReference type="RefSeq" id="WP_123926929.1">
    <property type="nucleotide sequence ID" value="NZ_CP033896.1"/>
</dbReference>
<keyword evidence="11" id="KW-1185">Reference proteome</keyword>
<sequence length="526" mass="55908">MTTDVSPPARQAKPAPQPTNGNHLGLIFTALICAMLMSSLGQMIFATALPTIVGELHGVEHMAWVITAYLLAQTIALPVFGKLGDQIGRKGLFLFAIAAFVGGSIIGGFAHSMTALIIARVIQGMAGGGMMVLSQAITADVVPARQRGKYMGIMGGAFAFASVVGPIAGGWFTDGPGWRWGLWFNIPLGVVALAATWRFLQLPARRSPGKLDWLGMLTMAVATTSLILFVTWGGRDYAWTSPMILSLIAICVVATIALIIVESKVADPLIPLWLFAKRNFVLTTLAGLTMGIFMFGALGYMPTYLQMVHHLSPTNAGLMLLPMMFTLTVTSIVVGMIVTRTGRYRWFPIAGLAVVFIALILLSRLHADSSLVEVSSYLATLGFGLGMAMQILVLIVQNTFPIAVVGTATATNNFVRQIGASLGSALVGGLFVANLKEHLAVTVPQAITTLPPEQAAKIGAVMSQGNATSSITPDSVNLLPAVIQDAIALSYNDALTPVFLWLSPLAVLALILLFFVREDKLKDTIE</sequence>
<reference evidence="10 11" key="1">
    <citation type="submission" date="2018-11" db="EMBL/GenBank/DDBJ databases">
        <authorList>
            <person name="Kleinhagauer T."/>
            <person name="Glaeser S.P."/>
            <person name="Spergser J."/>
            <person name="Ruckert C."/>
            <person name="Kaempfer P."/>
            <person name="Busse H.-J."/>
        </authorList>
    </citation>
    <scope>NUCLEOTIDE SEQUENCE [LARGE SCALE GENOMIC DNA]</scope>
    <source>
        <strain evidence="10 11">200CH</strain>
    </source>
</reference>
<evidence type="ECO:0000256" key="8">
    <source>
        <dbReference type="SAM" id="Phobius"/>
    </source>
</evidence>
<comment type="similarity">
    <text evidence="2">Belongs to the major facilitator superfamily. TCR/Tet family.</text>
</comment>
<dbReference type="PANTHER" id="PTHR23501">
    <property type="entry name" value="MAJOR FACILITATOR SUPERFAMILY"/>
    <property type="match status" value="1"/>
</dbReference>
<comment type="subcellular location">
    <subcellularLocation>
        <location evidence="1">Cell membrane</location>
        <topology evidence="1">Multi-pass membrane protein</topology>
    </subcellularLocation>
</comment>
<evidence type="ECO:0000313" key="10">
    <source>
        <dbReference type="EMBL" id="AZA13169.1"/>
    </source>
</evidence>
<feature type="transmembrane region" description="Helical" evidence="8">
    <location>
        <begin position="346"/>
        <end position="365"/>
    </location>
</feature>
<keyword evidence="6 8" id="KW-1133">Transmembrane helix</keyword>